<dbReference type="EMBL" id="JAINUF010000005">
    <property type="protein sequence ID" value="KAJ8359685.1"/>
    <property type="molecule type" value="Genomic_DNA"/>
</dbReference>
<dbReference type="Pfam" id="PF01535">
    <property type="entry name" value="PPR"/>
    <property type="match status" value="2"/>
</dbReference>
<dbReference type="InterPro" id="IPR011990">
    <property type="entry name" value="TPR-like_helical_dom_sf"/>
</dbReference>
<organism evidence="1 2">
    <name type="scientific">Synaphobranchus kaupii</name>
    <name type="common">Kaup's arrowtooth eel</name>
    <dbReference type="NCBI Taxonomy" id="118154"/>
    <lineage>
        <taxon>Eukaryota</taxon>
        <taxon>Metazoa</taxon>
        <taxon>Chordata</taxon>
        <taxon>Craniata</taxon>
        <taxon>Vertebrata</taxon>
        <taxon>Euteleostomi</taxon>
        <taxon>Actinopterygii</taxon>
        <taxon>Neopterygii</taxon>
        <taxon>Teleostei</taxon>
        <taxon>Anguilliformes</taxon>
        <taxon>Synaphobranchidae</taxon>
        <taxon>Synaphobranchus</taxon>
    </lineage>
</organism>
<protein>
    <recommendedName>
        <fullName evidence="3">Pentacotripeptide-repeat region of PRORP domain-containing protein</fullName>
    </recommendedName>
</protein>
<sequence length="411" mass="45417">MACLKAYLCVYLPRCGYDEAAAVPQKDAPEYKGRTQARSSVPVETPGDYQQRVLTLCKKNQPKEAYIVLKEAEKRNFSLGPASYNSLIKALLAEGHMKDAMMVRDIAISRIGSFQFSETANSLLIITQVKGGQVKDAQATLTEMLQVDQVPSQLAVTRLVQGLGSLGDAKGVEEVESAIKALGSSLNLSRMLFVNNLALAQIKSGDIEAAVEGLEALYTSGSGEPSEEGPQITSMSYVFRKVKSENNEHALDKLSAMAERLANHFACYRPATDLFLEYLDLGHIEEAKFLLQRCAGVAEQKKVLVSYITRLAKRPGQAKKIKTLHELIPDFAEKDVYYPYLMKCYGQDKDLPSAKAVYQQMQEEGVSADELTLKRLAALYKNAGEAVPFQEPPESFSFYGNKLRQKSKEQS</sequence>
<dbReference type="GO" id="GO:0003730">
    <property type="term" value="F:mRNA 3'-UTR binding"/>
    <property type="evidence" value="ECO:0007669"/>
    <property type="project" value="TreeGrafter"/>
</dbReference>
<evidence type="ECO:0000313" key="1">
    <source>
        <dbReference type="EMBL" id="KAJ8359685.1"/>
    </source>
</evidence>
<name>A0A9Q1IZV4_SYNKA</name>
<accession>A0A9Q1IZV4</accession>
<proteinExistence type="predicted"/>
<dbReference type="OrthoDB" id="8930746at2759"/>
<evidence type="ECO:0000313" key="2">
    <source>
        <dbReference type="Proteomes" id="UP001152622"/>
    </source>
</evidence>
<dbReference type="GO" id="GO:0005739">
    <property type="term" value="C:mitochondrion"/>
    <property type="evidence" value="ECO:0007669"/>
    <property type="project" value="TreeGrafter"/>
</dbReference>
<dbReference type="GO" id="GO:0005634">
    <property type="term" value="C:nucleus"/>
    <property type="evidence" value="ECO:0007669"/>
    <property type="project" value="TreeGrafter"/>
</dbReference>
<keyword evidence="2" id="KW-1185">Reference proteome</keyword>
<dbReference type="InterPro" id="IPR002885">
    <property type="entry name" value="PPR_rpt"/>
</dbReference>
<dbReference type="InterPro" id="IPR033490">
    <property type="entry name" value="LRP130"/>
</dbReference>
<comment type="caution">
    <text evidence="1">The sequence shown here is derived from an EMBL/GenBank/DDBJ whole genome shotgun (WGS) entry which is preliminary data.</text>
</comment>
<dbReference type="NCBIfam" id="TIGR00756">
    <property type="entry name" value="PPR"/>
    <property type="match status" value="1"/>
</dbReference>
<dbReference type="AlphaFoldDB" id="A0A9Q1IZV4"/>
<dbReference type="Gene3D" id="1.25.40.10">
    <property type="entry name" value="Tetratricopeptide repeat domain"/>
    <property type="match status" value="1"/>
</dbReference>
<reference evidence="1" key="1">
    <citation type="journal article" date="2023" name="Science">
        <title>Genome structures resolve the early diversification of teleost fishes.</title>
        <authorList>
            <person name="Parey E."/>
            <person name="Louis A."/>
            <person name="Montfort J."/>
            <person name="Bouchez O."/>
            <person name="Roques C."/>
            <person name="Iampietro C."/>
            <person name="Lluch J."/>
            <person name="Castinel A."/>
            <person name="Donnadieu C."/>
            <person name="Desvignes T."/>
            <person name="Floi Bucao C."/>
            <person name="Jouanno E."/>
            <person name="Wen M."/>
            <person name="Mejri S."/>
            <person name="Dirks R."/>
            <person name="Jansen H."/>
            <person name="Henkel C."/>
            <person name="Chen W.J."/>
            <person name="Zahm M."/>
            <person name="Cabau C."/>
            <person name="Klopp C."/>
            <person name="Thompson A.W."/>
            <person name="Robinson-Rechavi M."/>
            <person name="Braasch I."/>
            <person name="Lecointre G."/>
            <person name="Bobe J."/>
            <person name="Postlethwait J.H."/>
            <person name="Berthelot C."/>
            <person name="Roest Crollius H."/>
            <person name="Guiguen Y."/>
        </authorList>
    </citation>
    <scope>NUCLEOTIDE SEQUENCE</scope>
    <source>
        <strain evidence="1">WJC10195</strain>
    </source>
</reference>
<dbReference type="PANTHER" id="PTHR46669">
    <property type="entry name" value="LEUCINE-RICH PPR MOTIF-CONTAINING PROTEIN, MITOCHONDRIAL"/>
    <property type="match status" value="1"/>
</dbReference>
<dbReference type="Proteomes" id="UP001152622">
    <property type="component" value="Chromosome 5"/>
</dbReference>
<dbReference type="PANTHER" id="PTHR46669:SF1">
    <property type="entry name" value="LEUCINE-RICH PPR MOTIF-CONTAINING PROTEIN, MITOCHONDRIAL"/>
    <property type="match status" value="1"/>
</dbReference>
<evidence type="ECO:0008006" key="3">
    <source>
        <dbReference type="Google" id="ProtNLM"/>
    </source>
</evidence>
<dbReference type="GO" id="GO:0070129">
    <property type="term" value="P:regulation of mitochondrial translation"/>
    <property type="evidence" value="ECO:0007669"/>
    <property type="project" value="TreeGrafter"/>
</dbReference>
<gene>
    <name evidence="1" type="ORF">SKAU_G00162100</name>
</gene>